<dbReference type="CTD" id="20320838"/>
<reference evidence="1 2" key="1">
    <citation type="submission" date="2013-11" db="EMBL/GenBank/DDBJ databases">
        <title>Opisthorchis viverrini - life in the bile duct.</title>
        <authorList>
            <person name="Young N.D."/>
            <person name="Nagarajan N."/>
            <person name="Lin S.J."/>
            <person name="Korhonen P.K."/>
            <person name="Jex A.R."/>
            <person name="Hall R.S."/>
            <person name="Safavi-Hemami H."/>
            <person name="Kaewkong W."/>
            <person name="Bertrand D."/>
            <person name="Gao S."/>
            <person name="Seet Q."/>
            <person name="Wongkham S."/>
            <person name="Teh B.T."/>
            <person name="Wongkham C."/>
            <person name="Intapan P.M."/>
            <person name="Maleewong W."/>
            <person name="Yang X."/>
            <person name="Hu M."/>
            <person name="Wang Z."/>
            <person name="Hofmann A."/>
            <person name="Sternberg P.W."/>
            <person name="Tan P."/>
            <person name="Wang J."/>
            <person name="Gasser R.B."/>
        </authorList>
    </citation>
    <scope>NUCLEOTIDE SEQUENCE [LARGE SCALE GENOMIC DNA]</scope>
</reference>
<evidence type="ECO:0000313" key="2">
    <source>
        <dbReference type="Proteomes" id="UP000054324"/>
    </source>
</evidence>
<dbReference type="AlphaFoldDB" id="A0A075ADE7"/>
<dbReference type="KEGG" id="ovi:T265_06659"/>
<dbReference type="EMBL" id="KL596759">
    <property type="protein sequence ID" value="KER26024.1"/>
    <property type="molecule type" value="Genomic_DNA"/>
</dbReference>
<sequence length="137" mass="15608">METKPQPPPPCILNVSAVSTAALVLHKSCIPSCRRQLIFRCHQFLEKNPFDHALQKTLMVARQRFLDNRLSKISHFPSLVPNSQGYRLQDFAKDLATQLDVSRLLMPRSGTLDSAFLWRPSTSCSPPNYWLRTSNLT</sequence>
<evidence type="ECO:0000313" key="1">
    <source>
        <dbReference type="EMBL" id="KER26024.1"/>
    </source>
</evidence>
<dbReference type="Proteomes" id="UP000054324">
    <property type="component" value="Unassembled WGS sequence"/>
</dbReference>
<organism evidence="1 2">
    <name type="scientific">Opisthorchis viverrini</name>
    <name type="common">Southeast Asian liver fluke</name>
    <dbReference type="NCBI Taxonomy" id="6198"/>
    <lineage>
        <taxon>Eukaryota</taxon>
        <taxon>Metazoa</taxon>
        <taxon>Spiralia</taxon>
        <taxon>Lophotrochozoa</taxon>
        <taxon>Platyhelminthes</taxon>
        <taxon>Trematoda</taxon>
        <taxon>Digenea</taxon>
        <taxon>Opisthorchiida</taxon>
        <taxon>Opisthorchiata</taxon>
        <taxon>Opisthorchiidae</taxon>
        <taxon>Opisthorchis</taxon>
    </lineage>
</organism>
<accession>A0A075ADE7</accession>
<dbReference type="GeneID" id="20320838"/>
<protein>
    <submittedName>
        <fullName evidence="1">Uncharacterized protein</fullName>
    </submittedName>
</protein>
<gene>
    <name evidence="1" type="ORF">T265_06659</name>
</gene>
<proteinExistence type="predicted"/>
<name>A0A075ADE7_OPIVI</name>
<keyword evidence="2" id="KW-1185">Reference proteome</keyword>
<dbReference type="RefSeq" id="XP_009170243.1">
    <property type="nucleotide sequence ID" value="XM_009171979.1"/>
</dbReference>